<feature type="compositionally biased region" description="Basic and acidic residues" evidence="1">
    <location>
        <begin position="187"/>
        <end position="198"/>
    </location>
</feature>
<dbReference type="PANTHER" id="PTHR37019:SF2">
    <property type="entry name" value="EXPERA DOMAIN-CONTAINING PROTEIN"/>
    <property type="match status" value="1"/>
</dbReference>
<feature type="transmembrane region" description="Helical" evidence="2">
    <location>
        <begin position="132"/>
        <end position="155"/>
    </location>
</feature>
<evidence type="ECO:0000256" key="1">
    <source>
        <dbReference type="SAM" id="MobiDB-lite"/>
    </source>
</evidence>
<dbReference type="PANTHER" id="PTHR37019">
    <property type="entry name" value="CHROMOSOME 1, WHOLE GENOME SHOTGUN SEQUENCE"/>
    <property type="match status" value="1"/>
</dbReference>
<gene>
    <name evidence="4" type="ORF">I316_03495</name>
</gene>
<protein>
    <recommendedName>
        <fullName evidence="3">DUF7704 domain-containing protein</fullName>
    </recommendedName>
</protein>
<reference evidence="5" key="2">
    <citation type="submission" date="2013-12" db="EMBL/GenBank/DDBJ databases">
        <title>Evolution of pathogenesis and genome organization in the Tremellales.</title>
        <authorList>
            <person name="Cuomo C."/>
            <person name="Litvintseva A."/>
            <person name="Heitman J."/>
            <person name="Chen Y."/>
            <person name="Sun S."/>
            <person name="Springer D."/>
            <person name="Dromer F."/>
            <person name="Young S."/>
            <person name="Zeng Q."/>
            <person name="Chapman S."/>
            <person name="Gujja S."/>
            <person name="Saif S."/>
            <person name="Birren B."/>
        </authorList>
    </citation>
    <scope>NUCLEOTIDE SEQUENCE [LARGE SCALE GENOMIC DNA]</scope>
    <source>
        <strain evidence="5">BCC8398</strain>
    </source>
</reference>
<feature type="transmembrane region" description="Helical" evidence="2">
    <location>
        <begin position="12"/>
        <end position="31"/>
    </location>
</feature>
<proteinExistence type="predicted"/>
<dbReference type="Proteomes" id="UP000092666">
    <property type="component" value="Unassembled WGS sequence"/>
</dbReference>
<name>A0A1B9GV94_9TREE</name>
<evidence type="ECO:0000256" key="2">
    <source>
        <dbReference type="SAM" id="Phobius"/>
    </source>
</evidence>
<keyword evidence="2" id="KW-0472">Membrane</keyword>
<accession>A0A1B9GV94</accession>
<dbReference type="STRING" id="1296120.A0A1B9GV94"/>
<dbReference type="Pfam" id="PF24803">
    <property type="entry name" value="DUF7704"/>
    <property type="match status" value="1"/>
</dbReference>
<evidence type="ECO:0000313" key="5">
    <source>
        <dbReference type="Proteomes" id="UP000092666"/>
    </source>
</evidence>
<dbReference type="AlphaFoldDB" id="A0A1B9GV94"/>
<keyword evidence="2" id="KW-0812">Transmembrane</keyword>
<reference evidence="4 5" key="1">
    <citation type="submission" date="2013-07" db="EMBL/GenBank/DDBJ databases">
        <title>The Genome Sequence of Cryptococcus heveanensis BCC8398.</title>
        <authorList>
            <consortium name="The Broad Institute Genome Sequencing Platform"/>
            <person name="Cuomo C."/>
            <person name="Litvintseva A."/>
            <person name="Chen Y."/>
            <person name="Heitman J."/>
            <person name="Sun S."/>
            <person name="Springer D."/>
            <person name="Dromer F."/>
            <person name="Young S.K."/>
            <person name="Zeng Q."/>
            <person name="Gargeya S."/>
            <person name="Fitzgerald M."/>
            <person name="Abouelleil A."/>
            <person name="Alvarado L."/>
            <person name="Berlin A.M."/>
            <person name="Chapman S.B."/>
            <person name="Dewar J."/>
            <person name="Goldberg J."/>
            <person name="Griggs A."/>
            <person name="Gujja S."/>
            <person name="Hansen M."/>
            <person name="Howarth C."/>
            <person name="Imamovic A."/>
            <person name="Larimer J."/>
            <person name="McCowan C."/>
            <person name="Murphy C."/>
            <person name="Pearson M."/>
            <person name="Priest M."/>
            <person name="Roberts A."/>
            <person name="Saif S."/>
            <person name="Shea T."/>
            <person name="Sykes S."/>
            <person name="Wortman J."/>
            <person name="Nusbaum C."/>
            <person name="Birren B."/>
        </authorList>
    </citation>
    <scope>NUCLEOTIDE SEQUENCE [LARGE SCALE GENOMIC DNA]</scope>
    <source>
        <strain evidence="4 5">BCC8398</strain>
    </source>
</reference>
<feature type="transmembrane region" description="Helical" evidence="2">
    <location>
        <begin position="100"/>
        <end position="120"/>
    </location>
</feature>
<feature type="domain" description="DUF7704" evidence="3">
    <location>
        <begin position="3"/>
        <end position="156"/>
    </location>
</feature>
<evidence type="ECO:0000313" key="4">
    <source>
        <dbReference type="EMBL" id="OCF34948.1"/>
    </source>
</evidence>
<keyword evidence="2" id="KW-1133">Transmembrane helix</keyword>
<feature type="transmembrane region" description="Helical" evidence="2">
    <location>
        <begin position="58"/>
        <end position="80"/>
    </location>
</feature>
<dbReference type="OrthoDB" id="2937326at2759"/>
<dbReference type="EMBL" id="KV700123">
    <property type="protein sequence ID" value="OCF34948.1"/>
    <property type="molecule type" value="Genomic_DNA"/>
</dbReference>
<feature type="region of interest" description="Disordered" evidence="1">
    <location>
        <begin position="165"/>
        <end position="228"/>
    </location>
</feature>
<keyword evidence="5" id="KW-1185">Reference proteome</keyword>
<organism evidence="4 5">
    <name type="scientific">Kwoniella heveanensis BCC8398</name>
    <dbReference type="NCBI Taxonomy" id="1296120"/>
    <lineage>
        <taxon>Eukaryota</taxon>
        <taxon>Fungi</taxon>
        <taxon>Dikarya</taxon>
        <taxon>Basidiomycota</taxon>
        <taxon>Agaricomycotina</taxon>
        <taxon>Tremellomycetes</taxon>
        <taxon>Tremellales</taxon>
        <taxon>Cryptococcaceae</taxon>
        <taxon>Kwoniella</taxon>
    </lineage>
</organism>
<evidence type="ECO:0000259" key="3">
    <source>
        <dbReference type="Pfam" id="PF24803"/>
    </source>
</evidence>
<dbReference type="InterPro" id="IPR056121">
    <property type="entry name" value="DUF7704"/>
</dbReference>
<sequence length="228" mass="25251">MRSVLPRKYYYFFWLVEPVLTVAGALSAMIYPEHFARDMLSERVERSTMNLGRTSRGQMIICELGSCFMLLAMLSLSLLYIIKKHLNDRPAIQEKLVKGLLVPLAIADLLHIAVTLLPLPVSHLKSPSEWTHILHCTVWITLTLFVVRVSWLLGIGRPTAKSLSKVQPISTKGQRPIPLPKTQSELSVERAVKAEASVHDAPPNPVGGQGSSTPRRRGKASGGSRLVD</sequence>